<evidence type="ECO:0000256" key="2">
    <source>
        <dbReference type="ARBA" id="ARBA00022448"/>
    </source>
</evidence>
<evidence type="ECO:0000259" key="7">
    <source>
        <dbReference type="PROSITE" id="PS50850"/>
    </source>
</evidence>
<dbReference type="Gene3D" id="1.20.1250.20">
    <property type="entry name" value="MFS general substrate transporter like domains"/>
    <property type="match status" value="1"/>
</dbReference>
<feature type="transmembrane region" description="Helical" evidence="6">
    <location>
        <begin position="308"/>
        <end position="328"/>
    </location>
</feature>
<dbReference type="InterPro" id="IPR052983">
    <property type="entry name" value="MFS_Riboflavin_Transporter"/>
</dbReference>
<gene>
    <name evidence="8" type="ordered locus">Dshi_3442</name>
</gene>
<dbReference type="eggNOG" id="COG2814">
    <property type="taxonomic scope" value="Bacteria"/>
</dbReference>
<keyword evidence="3 6" id="KW-0812">Transmembrane</keyword>
<feature type="transmembrane region" description="Helical" evidence="6">
    <location>
        <begin position="169"/>
        <end position="188"/>
    </location>
</feature>
<dbReference type="PANTHER" id="PTHR43385:SF1">
    <property type="entry name" value="RIBOFLAVIN TRANSPORTER RIBJ"/>
    <property type="match status" value="1"/>
</dbReference>
<comment type="subcellular location">
    <subcellularLocation>
        <location evidence="1">Membrane</location>
        <topology evidence="1">Multi-pass membrane protein</topology>
    </subcellularLocation>
</comment>
<dbReference type="KEGG" id="dsh:Dshi_3442"/>
<dbReference type="InterPro" id="IPR011701">
    <property type="entry name" value="MFS"/>
</dbReference>
<sequence length="401" mass="42405">MTTSGFLRQNARWLGAGGLLAFSGSYGQTFFIAIFAGDIQESFGLSHGAWGAIYALGTLGSAAVMVWLGTLTDHYRVRRLGPWALAGLAAACLAMAVNPWVWALPLVVFGLRLGGQGMVTHVGRVAMARWFSANRGKAISVSSLGYSVGEAFLPILFVALLTVVEWRALWGLAALLSLAAIPVLLALLHRERQPQSYAEDSQSTGSGGRHWTRAEVVRAPFFWAIVPALLSTPAFVTAFFFQQVHLAAEKDIAHLDLVALFPLYSVVSVLAMLGTGFLVDRFGTRLLMCLFTLPLALSFIVISGTETLLGLAVGLSLLAVTVGANNTLPAAFWADMFGTRHLGAIKSVAMALMVLSSAIGPLITGLAIDAGASFPAQMPLISLYIALSAGLLAAALWRTGA</sequence>
<feature type="transmembrane region" description="Helical" evidence="6">
    <location>
        <begin position="286"/>
        <end position="302"/>
    </location>
</feature>
<evidence type="ECO:0000256" key="4">
    <source>
        <dbReference type="ARBA" id="ARBA00022989"/>
    </source>
</evidence>
<feature type="transmembrane region" description="Helical" evidence="6">
    <location>
        <begin position="80"/>
        <end position="97"/>
    </location>
</feature>
<evidence type="ECO:0000256" key="3">
    <source>
        <dbReference type="ARBA" id="ARBA00022692"/>
    </source>
</evidence>
<dbReference type="STRING" id="398580.Dshi_3442"/>
<proteinExistence type="predicted"/>
<feature type="transmembrane region" description="Helical" evidence="6">
    <location>
        <begin position="12"/>
        <end position="36"/>
    </location>
</feature>
<evidence type="ECO:0000313" key="9">
    <source>
        <dbReference type="Proteomes" id="UP000006833"/>
    </source>
</evidence>
<feature type="transmembrane region" description="Helical" evidence="6">
    <location>
        <begin position="48"/>
        <end position="68"/>
    </location>
</feature>
<dbReference type="PROSITE" id="PS50850">
    <property type="entry name" value="MFS"/>
    <property type="match status" value="1"/>
</dbReference>
<dbReference type="Proteomes" id="UP000006833">
    <property type="component" value="Chromosome"/>
</dbReference>
<dbReference type="AlphaFoldDB" id="A8LPB0"/>
<dbReference type="GO" id="GO:0016020">
    <property type="term" value="C:membrane"/>
    <property type="evidence" value="ECO:0007669"/>
    <property type="project" value="UniProtKB-SubCell"/>
</dbReference>
<dbReference type="HOGENOM" id="CLU_001265_59_9_5"/>
<evidence type="ECO:0000256" key="1">
    <source>
        <dbReference type="ARBA" id="ARBA00004141"/>
    </source>
</evidence>
<accession>A8LPB0</accession>
<dbReference type="Pfam" id="PF07690">
    <property type="entry name" value="MFS_1"/>
    <property type="match status" value="1"/>
</dbReference>
<reference evidence="9" key="1">
    <citation type="journal article" date="2010" name="ISME J.">
        <title>The complete genome sequence of the algal symbiont Dinoroseobacter shibae: a hitchhiker's guide to life in the sea.</title>
        <authorList>
            <person name="Wagner-Dobler I."/>
            <person name="Ballhausen B."/>
            <person name="Berger M."/>
            <person name="Brinkhoff T."/>
            <person name="Buchholz I."/>
            <person name="Bunk B."/>
            <person name="Cypionka H."/>
            <person name="Daniel R."/>
            <person name="Drepper T."/>
            <person name="Gerdts G."/>
            <person name="Hahnke S."/>
            <person name="Han C."/>
            <person name="Jahn D."/>
            <person name="Kalhoefer D."/>
            <person name="Kiss H."/>
            <person name="Klenk H.P."/>
            <person name="Kyrpides N."/>
            <person name="Liebl W."/>
            <person name="Liesegang H."/>
            <person name="Meincke L."/>
            <person name="Pati A."/>
            <person name="Petersen J."/>
            <person name="Piekarski T."/>
            <person name="Pommerenke C."/>
            <person name="Pradella S."/>
            <person name="Pukall R."/>
            <person name="Rabus R."/>
            <person name="Stackebrandt E."/>
            <person name="Thole S."/>
            <person name="Thompson L."/>
            <person name="Tielen P."/>
            <person name="Tomasch J."/>
            <person name="von Jan M."/>
            <person name="Wanphrut N."/>
            <person name="Wichels A."/>
            <person name="Zech H."/>
            <person name="Simon M."/>
        </authorList>
    </citation>
    <scope>NUCLEOTIDE SEQUENCE [LARGE SCALE GENOMIC DNA]</scope>
    <source>
        <strain evidence="9">DSM 16493 / NCIMB 14021 / DFL 12</strain>
    </source>
</reference>
<dbReference type="InterPro" id="IPR036259">
    <property type="entry name" value="MFS_trans_sf"/>
</dbReference>
<keyword evidence="2" id="KW-0813">Transport</keyword>
<dbReference type="OrthoDB" id="1404228at2"/>
<dbReference type="GO" id="GO:0022857">
    <property type="term" value="F:transmembrane transporter activity"/>
    <property type="evidence" value="ECO:0007669"/>
    <property type="project" value="InterPro"/>
</dbReference>
<feature type="transmembrane region" description="Helical" evidence="6">
    <location>
        <begin position="221"/>
        <end position="241"/>
    </location>
</feature>
<dbReference type="PANTHER" id="PTHR43385">
    <property type="entry name" value="RIBOFLAVIN TRANSPORTER RIBJ"/>
    <property type="match status" value="1"/>
</dbReference>
<keyword evidence="5 6" id="KW-0472">Membrane</keyword>
<feature type="transmembrane region" description="Helical" evidence="6">
    <location>
        <begin position="348"/>
        <end position="368"/>
    </location>
</feature>
<feature type="transmembrane region" description="Helical" evidence="6">
    <location>
        <begin position="380"/>
        <end position="397"/>
    </location>
</feature>
<organism evidence="8 9">
    <name type="scientific">Dinoroseobacter shibae (strain DSM 16493 / NCIMB 14021 / DFL 12)</name>
    <dbReference type="NCBI Taxonomy" id="398580"/>
    <lineage>
        <taxon>Bacteria</taxon>
        <taxon>Pseudomonadati</taxon>
        <taxon>Pseudomonadota</taxon>
        <taxon>Alphaproteobacteria</taxon>
        <taxon>Rhodobacterales</taxon>
        <taxon>Roseobacteraceae</taxon>
        <taxon>Dinoroseobacter</taxon>
    </lineage>
</organism>
<evidence type="ECO:0000256" key="6">
    <source>
        <dbReference type="SAM" id="Phobius"/>
    </source>
</evidence>
<evidence type="ECO:0000313" key="8">
    <source>
        <dbReference type="EMBL" id="ABV95175.1"/>
    </source>
</evidence>
<feature type="domain" description="Major facilitator superfamily (MFS) profile" evidence="7">
    <location>
        <begin position="13"/>
        <end position="401"/>
    </location>
</feature>
<protein>
    <submittedName>
        <fullName evidence="8">Major facilitator superfamily (MFS) transporter</fullName>
    </submittedName>
</protein>
<dbReference type="SUPFAM" id="SSF103473">
    <property type="entry name" value="MFS general substrate transporter"/>
    <property type="match status" value="1"/>
</dbReference>
<dbReference type="EMBL" id="CP000830">
    <property type="protein sequence ID" value="ABV95175.1"/>
    <property type="molecule type" value="Genomic_DNA"/>
</dbReference>
<feature type="transmembrane region" description="Helical" evidence="6">
    <location>
        <begin position="144"/>
        <end position="163"/>
    </location>
</feature>
<dbReference type="RefSeq" id="WP_012180099.1">
    <property type="nucleotide sequence ID" value="NC_009952.1"/>
</dbReference>
<keyword evidence="9" id="KW-1185">Reference proteome</keyword>
<dbReference type="InterPro" id="IPR020846">
    <property type="entry name" value="MFS_dom"/>
</dbReference>
<evidence type="ECO:0000256" key="5">
    <source>
        <dbReference type="ARBA" id="ARBA00023136"/>
    </source>
</evidence>
<name>A8LPB0_DINSH</name>
<feature type="transmembrane region" description="Helical" evidence="6">
    <location>
        <begin position="103"/>
        <end position="123"/>
    </location>
</feature>
<feature type="transmembrane region" description="Helical" evidence="6">
    <location>
        <begin position="261"/>
        <end position="279"/>
    </location>
</feature>
<keyword evidence="4 6" id="KW-1133">Transmembrane helix</keyword>